<organism evidence="9 10">
    <name type="scientific">Sesamum alatum</name>
    <dbReference type="NCBI Taxonomy" id="300844"/>
    <lineage>
        <taxon>Eukaryota</taxon>
        <taxon>Viridiplantae</taxon>
        <taxon>Streptophyta</taxon>
        <taxon>Embryophyta</taxon>
        <taxon>Tracheophyta</taxon>
        <taxon>Spermatophyta</taxon>
        <taxon>Magnoliopsida</taxon>
        <taxon>eudicotyledons</taxon>
        <taxon>Gunneridae</taxon>
        <taxon>Pentapetalae</taxon>
        <taxon>asterids</taxon>
        <taxon>lamiids</taxon>
        <taxon>Lamiales</taxon>
        <taxon>Pedaliaceae</taxon>
        <taxon>Sesamum</taxon>
    </lineage>
</organism>
<sequence length="481" mass="53301">MGMKLCDSDLAACGGFLYTVFILNFVLCCQLVLIQPLVAAADGKPGDTAALFERVSQSIKVKKYNEALGDLTAAIEADPALSEAYWRRASVLRQLCRYEESEKSYKKFLEINPGNSAAEKELSQLYQAQNALSSANNLFNSGDFTKALEYIDKVVLVFSPACPKAKLLKVRLLIASKDYSNAISETGYILKEDEDNLEALLLRGRAYYYLADHDVATRHYQKGLRLDPEHGELKKAYFGLKNLLKKTKSAEDNASKGKLRLAVEEYKAALALDPNHTAHNIHLHLGLCKVFVKLGRGKDAVTSCTDVLDIDEDLVEALFQRGEAKLLVEDWEGAVADLKSAAEKSPQDMSIRETLMKAERSLKLSQRKDWYKILGVSKTASISEIKKAYKKLALQWHPDKNVDNREEAEAKFREIAAAYEILGDEEKRTRYDNGEDIDDNGMGMGGGGFNHFGGGGQQYTFHFEGGFPGGGFPGGFGGFHF</sequence>
<dbReference type="InterPro" id="IPR019734">
    <property type="entry name" value="TPR_rpt"/>
</dbReference>
<dbReference type="InterPro" id="IPR013105">
    <property type="entry name" value="TPR_2"/>
</dbReference>
<dbReference type="SUPFAM" id="SSF81901">
    <property type="entry name" value="HCP-like"/>
    <property type="match status" value="1"/>
</dbReference>
<protein>
    <submittedName>
        <fullName evidence="9">DnaJ protein P58IPK</fullName>
    </submittedName>
</protein>
<evidence type="ECO:0000259" key="8">
    <source>
        <dbReference type="PROSITE" id="PS50076"/>
    </source>
</evidence>
<dbReference type="InterPro" id="IPR036869">
    <property type="entry name" value="J_dom_sf"/>
</dbReference>
<dbReference type="GO" id="GO:0005788">
    <property type="term" value="C:endoplasmic reticulum lumen"/>
    <property type="evidence" value="ECO:0007669"/>
    <property type="project" value="UniProtKB-SubCell"/>
</dbReference>
<dbReference type="InterPro" id="IPR011990">
    <property type="entry name" value="TPR-like_helical_dom_sf"/>
</dbReference>
<evidence type="ECO:0000256" key="7">
    <source>
        <dbReference type="SAM" id="Phobius"/>
    </source>
</evidence>
<dbReference type="PROSITE" id="PS50076">
    <property type="entry name" value="DNAJ_2"/>
    <property type="match status" value="1"/>
</dbReference>
<dbReference type="Pfam" id="PF13432">
    <property type="entry name" value="TPR_16"/>
    <property type="match status" value="1"/>
</dbReference>
<name>A0AAE1XWA5_9LAMI</name>
<dbReference type="EMBL" id="JACGWO010000009">
    <property type="protein sequence ID" value="KAK4419184.1"/>
    <property type="molecule type" value="Genomic_DNA"/>
</dbReference>
<dbReference type="Pfam" id="PF13181">
    <property type="entry name" value="TPR_8"/>
    <property type="match status" value="1"/>
</dbReference>
<feature type="domain" description="J" evidence="8">
    <location>
        <begin position="369"/>
        <end position="435"/>
    </location>
</feature>
<feature type="transmembrane region" description="Helical" evidence="7">
    <location>
        <begin position="12"/>
        <end position="34"/>
    </location>
</feature>
<dbReference type="SMART" id="SM00271">
    <property type="entry name" value="DnaJ"/>
    <property type="match status" value="1"/>
</dbReference>
<comment type="caution">
    <text evidence="9">The sequence shown here is derived from an EMBL/GenBank/DDBJ whole genome shotgun (WGS) entry which is preliminary data.</text>
</comment>
<dbReference type="Pfam" id="PF00226">
    <property type="entry name" value="DnaJ"/>
    <property type="match status" value="1"/>
</dbReference>
<keyword evidence="2" id="KW-0732">Signal</keyword>
<dbReference type="InterPro" id="IPR018253">
    <property type="entry name" value="DnaJ_domain_CS"/>
</dbReference>
<accession>A0AAE1XWA5</accession>
<keyword evidence="7" id="KW-0812">Transmembrane</keyword>
<dbReference type="PROSITE" id="PS00636">
    <property type="entry name" value="DNAJ_1"/>
    <property type="match status" value="1"/>
</dbReference>
<evidence type="ECO:0000256" key="4">
    <source>
        <dbReference type="ARBA" id="ARBA00022803"/>
    </source>
</evidence>
<feature type="repeat" description="TPR" evidence="6">
    <location>
        <begin position="197"/>
        <end position="230"/>
    </location>
</feature>
<proteinExistence type="predicted"/>
<dbReference type="FunFam" id="1.10.287.110:FF:000055">
    <property type="entry name" value="DnaJ subfamily C member 7"/>
    <property type="match status" value="1"/>
</dbReference>
<gene>
    <name evidence="9" type="ORF">Salat_2331200</name>
</gene>
<reference evidence="9" key="2">
    <citation type="journal article" date="2024" name="Plant">
        <title>Genomic evolution and insights into agronomic trait innovations of Sesamum species.</title>
        <authorList>
            <person name="Miao H."/>
            <person name="Wang L."/>
            <person name="Qu L."/>
            <person name="Liu H."/>
            <person name="Sun Y."/>
            <person name="Le M."/>
            <person name="Wang Q."/>
            <person name="Wei S."/>
            <person name="Zheng Y."/>
            <person name="Lin W."/>
            <person name="Duan Y."/>
            <person name="Cao H."/>
            <person name="Xiong S."/>
            <person name="Wang X."/>
            <person name="Wei L."/>
            <person name="Li C."/>
            <person name="Ma Q."/>
            <person name="Ju M."/>
            <person name="Zhao R."/>
            <person name="Li G."/>
            <person name="Mu C."/>
            <person name="Tian Q."/>
            <person name="Mei H."/>
            <person name="Zhang T."/>
            <person name="Gao T."/>
            <person name="Zhang H."/>
        </authorList>
    </citation>
    <scope>NUCLEOTIDE SEQUENCE</scope>
    <source>
        <strain evidence="9">3651</strain>
    </source>
</reference>
<dbReference type="PANTHER" id="PTHR45188:SF2">
    <property type="entry name" value="DNAJ HOMOLOG SUBFAMILY C MEMBER 7"/>
    <property type="match status" value="1"/>
</dbReference>
<dbReference type="PRINTS" id="PR00625">
    <property type="entry name" value="JDOMAIN"/>
</dbReference>
<comment type="subcellular location">
    <subcellularLocation>
        <location evidence="1">Endoplasmic reticulum lumen</location>
    </subcellularLocation>
</comment>
<dbReference type="InterPro" id="IPR001623">
    <property type="entry name" value="DnaJ_domain"/>
</dbReference>
<evidence type="ECO:0000256" key="3">
    <source>
        <dbReference type="ARBA" id="ARBA00022737"/>
    </source>
</evidence>
<dbReference type="Proteomes" id="UP001293254">
    <property type="component" value="Unassembled WGS sequence"/>
</dbReference>
<dbReference type="Gene3D" id="1.10.287.110">
    <property type="entry name" value="DnaJ domain"/>
    <property type="match status" value="1"/>
</dbReference>
<evidence type="ECO:0000256" key="5">
    <source>
        <dbReference type="ARBA" id="ARBA00022824"/>
    </source>
</evidence>
<feature type="repeat" description="TPR" evidence="6">
    <location>
        <begin position="82"/>
        <end position="115"/>
    </location>
</feature>
<evidence type="ECO:0000256" key="6">
    <source>
        <dbReference type="PROSITE-ProRule" id="PRU00339"/>
    </source>
</evidence>
<keyword evidence="4 6" id="KW-0802">TPR repeat</keyword>
<evidence type="ECO:0000313" key="9">
    <source>
        <dbReference type="EMBL" id="KAK4419184.1"/>
    </source>
</evidence>
<dbReference type="AlphaFoldDB" id="A0AAE1XWA5"/>
<dbReference type="SMART" id="SM00028">
    <property type="entry name" value="TPR"/>
    <property type="match status" value="6"/>
</dbReference>
<dbReference type="SUPFAM" id="SSF46565">
    <property type="entry name" value="Chaperone J-domain"/>
    <property type="match status" value="1"/>
</dbReference>
<keyword evidence="3" id="KW-0677">Repeat</keyword>
<evidence type="ECO:0000313" key="10">
    <source>
        <dbReference type="Proteomes" id="UP001293254"/>
    </source>
</evidence>
<dbReference type="FunFam" id="1.25.40.10:FF:000258">
    <property type="entry name" value="DnaJ domain containing protein"/>
    <property type="match status" value="1"/>
</dbReference>
<dbReference type="CDD" id="cd06257">
    <property type="entry name" value="DnaJ"/>
    <property type="match status" value="1"/>
</dbReference>
<keyword evidence="10" id="KW-1185">Reference proteome</keyword>
<dbReference type="PANTHER" id="PTHR45188">
    <property type="entry name" value="DNAJ PROTEIN P58IPK HOMOLOG"/>
    <property type="match status" value="1"/>
</dbReference>
<dbReference type="Gene3D" id="1.25.40.10">
    <property type="entry name" value="Tetratricopeptide repeat domain"/>
    <property type="match status" value="1"/>
</dbReference>
<dbReference type="Pfam" id="PF07719">
    <property type="entry name" value="TPR_2"/>
    <property type="match status" value="1"/>
</dbReference>
<evidence type="ECO:0000256" key="2">
    <source>
        <dbReference type="ARBA" id="ARBA00022729"/>
    </source>
</evidence>
<evidence type="ECO:0000256" key="1">
    <source>
        <dbReference type="ARBA" id="ARBA00004319"/>
    </source>
</evidence>
<reference evidence="9" key="1">
    <citation type="submission" date="2020-06" db="EMBL/GenBank/DDBJ databases">
        <authorList>
            <person name="Li T."/>
            <person name="Hu X."/>
            <person name="Zhang T."/>
            <person name="Song X."/>
            <person name="Zhang H."/>
            <person name="Dai N."/>
            <person name="Sheng W."/>
            <person name="Hou X."/>
            <person name="Wei L."/>
        </authorList>
    </citation>
    <scope>NUCLEOTIDE SEQUENCE</scope>
    <source>
        <strain evidence="9">3651</strain>
        <tissue evidence="9">Leaf</tissue>
    </source>
</reference>
<dbReference type="PROSITE" id="PS50005">
    <property type="entry name" value="TPR"/>
    <property type="match status" value="2"/>
</dbReference>
<keyword evidence="7" id="KW-1133">Transmembrane helix</keyword>
<keyword evidence="5" id="KW-0256">Endoplasmic reticulum</keyword>
<keyword evidence="7" id="KW-0472">Membrane</keyword>